<dbReference type="CDD" id="cd03225">
    <property type="entry name" value="ABC_cobalt_CbiO_domain1"/>
    <property type="match status" value="1"/>
</dbReference>
<evidence type="ECO:0000256" key="1">
    <source>
        <dbReference type="ARBA" id="ARBA00005417"/>
    </source>
</evidence>
<dbReference type="AlphaFoldDB" id="A0A1H9ZGA5"/>
<dbReference type="EMBL" id="FOIE01000001">
    <property type="protein sequence ID" value="SES80630.1"/>
    <property type="molecule type" value="Genomic_DNA"/>
</dbReference>
<keyword evidence="4" id="KW-0067">ATP-binding</keyword>
<protein>
    <submittedName>
        <fullName evidence="6">ABC transporter</fullName>
    </submittedName>
</protein>
<dbReference type="PROSITE" id="PS00211">
    <property type="entry name" value="ABC_TRANSPORTER_1"/>
    <property type="match status" value="1"/>
</dbReference>
<evidence type="ECO:0000259" key="5">
    <source>
        <dbReference type="PROSITE" id="PS50893"/>
    </source>
</evidence>
<feature type="domain" description="ABC transporter" evidence="5">
    <location>
        <begin position="11"/>
        <end position="232"/>
    </location>
</feature>
<evidence type="ECO:0000313" key="7">
    <source>
        <dbReference type="Proteomes" id="UP000198507"/>
    </source>
</evidence>
<accession>A0A1H9ZGA5</accession>
<dbReference type="RefSeq" id="WP_091438769.1">
    <property type="nucleotide sequence ID" value="NZ_FOIE01000001.1"/>
</dbReference>
<dbReference type="InterPro" id="IPR027417">
    <property type="entry name" value="P-loop_NTPase"/>
</dbReference>
<dbReference type="InterPro" id="IPR017871">
    <property type="entry name" value="ABC_transporter-like_CS"/>
</dbReference>
<evidence type="ECO:0000256" key="2">
    <source>
        <dbReference type="ARBA" id="ARBA00022448"/>
    </source>
</evidence>
<evidence type="ECO:0000256" key="4">
    <source>
        <dbReference type="ARBA" id="ARBA00022840"/>
    </source>
</evidence>
<dbReference type="SMART" id="SM00382">
    <property type="entry name" value="AAA"/>
    <property type="match status" value="1"/>
</dbReference>
<keyword evidence="3" id="KW-0547">Nucleotide-binding</keyword>
<reference evidence="7" key="1">
    <citation type="submission" date="2016-10" db="EMBL/GenBank/DDBJ databases">
        <authorList>
            <person name="Varghese N."/>
            <person name="Submissions S."/>
        </authorList>
    </citation>
    <scope>NUCLEOTIDE SEQUENCE [LARGE SCALE GENOMIC DNA]</scope>
    <source>
        <strain evidence="7">DSM 44209</strain>
    </source>
</reference>
<dbReference type="InterPro" id="IPR003593">
    <property type="entry name" value="AAA+_ATPase"/>
</dbReference>
<dbReference type="GO" id="GO:0022857">
    <property type="term" value="F:transmembrane transporter activity"/>
    <property type="evidence" value="ECO:0007669"/>
    <property type="project" value="UniProtKB-ARBA"/>
</dbReference>
<dbReference type="PANTHER" id="PTHR43335:SF11">
    <property type="entry name" value="ABC TRANSPORTER RELATED"/>
    <property type="match status" value="1"/>
</dbReference>
<dbReference type="InterPro" id="IPR003439">
    <property type="entry name" value="ABC_transporter-like_ATP-bd"/>
</dbReference>
<dbReference type="GO" id="GO:0016887">
    <property type="term" value="F:ATP hydrolysis activity"/>
    <property type="evidence" value="ECO:0007669"/>
    <property type="project" value="InterPro"/>
</dbReference>
<evidence type="ECO:0000313" key="6">
    <source>
        <dbReference type="EMBL" id="SES80630.1"/>
    </source>
</evidence>
<keyword evidence="7" id="KW-1185">Reference proteome</keyword>
<dbReference type="GO" id="GO:0005524">
    <property type="term" value="F:ATP binding"/>
    <property type="evidence" value="ECO:0007669"/>
    <property type="project" value="UniProtKB-KW"/>
</dbReference>
<sequence>MRNGMGSLDLLVVEELSVGHGSAPVCAPVDLRLGPGRALAVVGPNGSGKSTLLRTLVGLLEPLAGTVAFDGAPVDERAAAFRRDVAAVLDDDAFFISLTGREHLLLTARGHGVAAAEEAVDDEVEAFGLGDRADALPSALSSGQRRRLALAAAFVRPARLLVLDEPERRLDAGMRARLAARLGSLRDAGTAVLLASHDADVVATVADEVLVVDDDACRLLDPVEAAGRIAEL</sequence>
<evidence type="ECO:0000256" key="3">
    <source>
        <dbReference type="ARBA" id="ARBA00022741"/>
    </source>
</evidence>
<proteinExistence type="inferred from homology"/>
<dbReference type="Gene3D" id="3.40.50.300">
    <property type="entry name" value="P-loop containing nucleotide triphosphate hydrolases"/>
    <property type="match status" value="1"/>
</dbReference>
<dbReference type="InterPro" id="IPR015856">
    <property type="entry name" value="ABC_transpr_CbiO/EcfA_su"/>
</dbReference>
<keyword evidence="2" id="KW-0813">Transport</keyword>
<dbReference type="SUPFAM" id="SSF52540">
    <property type="entry name" value="P-loop containing nucleoside triphosphate hydrolases"/>
    <property type="match status" value="1"/>
</dbReference>
<organism evidence="6 7">
    <name type="scientific">Geodermatophilus poikilotrophus</name>
    <dbReference type="NCBI Taxonomy" id="1333667"/>
    <lineage>
        <taxon>Bacteria</taxon>
        <taxon>Bacillati</taxon>
        <taxon>Actinomycetota</taxon>
        <taxon>Actinomycetes</taxon>
        <taxon>Geodermatophilales</taxon>
        <taxon>Geodermatophilaceae</taxon>
        <taxon>Geodermatophilus</taxon>
    </lineage>
</organism>
<name>A0A1H9ZGA5_9ACTN</name>
<dbReference type="GO" id="GO:0016020">
    <property type="term" value="C:membrane"/>
    <property type="evidence" value="ECO:0007669"/>
    <property type="project" value="InterPro"/>
</dbReference>
<dbReference type="PANTHER" id="PTHR43335">
    <property type="entry name" value="ABC TRANSPORTER, ATP-BINDING PROTEIN"/>
    <property type="match status" value="1"/>
</dbReference>
<comment type="similarity">
    <text evidence="1">Belongs to the ABC transporter superfamily.</text>
</comment>
<dbReference type="PROSITE" id="PS50893">
    <property type="entry name" value="ABC_TRANSPORTER_2"/>
    <property type="match status" value="1"/>
</dbReference>
<dbReference type="Proteomes" id="UP000198507">
    <property type="component" value="Unassembled WGS sequence"/>
</dbReference>
<dbReference type="Pfam" id="PF00005">
    <property type="entry name" value="ABC_tran"/>
    <property type="match status" value="1"/>
</dbReference>
<dbReference type="OrthoDB" id="6198786at2"/>
<gene>
    <name evidence="6" type="ORF">SAMN04488546_0578</name>
</gene>